<evidence type="ECO:0000313" key="1">
    <source>
        <dbReference type="EMBL" id="QKY78974.1"/>
    </source>
</evidence>
<name>A0A7S5WX34_9CAUD</name>
<proteinExistence type="predicted"/>
<accession>A0A7S5WX34</accession>
<dbReference type="Proteomes" id="UP000594363">
    <property type="component" value="Segment"/>
</dbReference>
<evidence type="ECO:0000313" key="2">
    <source>
        <dbReference type="Proteomes" id="UP000594363"/>
    </source>
</evidence>
<gene>
    <name evidence="1" type="primary">26</name>
    <name evidence="1" type="ORF">Jinkies_26</name>
</gene>
<keyword evidence="2" id="KW-1185">Reference proteome</keyword>
<organism evidence="1 2">
    <name type="scientific">Arthrobacter phage Jinkies</name>
    <dbReference type="NCBI Taxonomy" id="2743903"/>
    <lineage>
        <taxon>Viruses</taxon>
        <taxon>Duplodnaviria</taxon>
        <taxon>Heunggongvirae</taxon>
        <taxon>Uroviricota</taxon>
        <taxon>Caudoviricetes</taxon>
        <taxon>Berryhillviridae</taxon>
        <taxon>Jinkiesvirus</taxon>
        <taxon>Jinkiesvirus jinkies</taxon>
    </lineage>
</organism>
<protein>
    <submittedName>
        <fullName evidence="1">Uncharacterized protein</fullName>
    </submittedName>
</protein>
<sequence length="82" mass="8554">MAGLPIPGNGRASSGRQQIPPIWRGTIVELYTDQTVAALVPSLYGDQAIPMPCVVAGLAVGDRVLIAAIEGRRDDLIVFAPG</sequence>
<reference evidence="1 2" key="1">
    <citation type="submission" date="2020-05" db="EMBL/GenBank/DDBJ databases">
        <authorList>
            <person name="Bohanan V.A."/>
            <person name="Brazelton B.R."/>
            <person name="Coffey L.M."/>
            <person name="Donovan A.R."/>
            <person name="Gales A.C."/>
            <person name="Glasscock A.J."/>
            <person name="Grill M."/>
            <person name="Harper M.C."/>
            <person name="Hollowell C.E."/>
            <person name="Liu T.Y."/>
            <person name="Mansour C."/>
            <person name="McDowell A.D."/>
            <person name="Miller T.E."/>
            <person name="Nash A.G."/>
            <person name="Seo J."/>
            <person name="Sherman Z.A."/>
            <person name="Albert R.M."/>
            <person name="Ayala A."/>
            <person name="Monti D.L."/>
            <person name="Garlena R.A."/>
            <person name="Russell D.A."/>
            <person name="Pope W.H."/>
            <person name="Jacobs-Sera D."/>
            <person name="Hatfull G.F."/>
        </authorList>
    </citation>
    <scope>NUCLEOTIDE SEQUENCE [LARGE SCALE GENOMIC DNA]</scope>
</reference>
<dbReference type="EMBL" id="MT498043">
    <property type="protein sequence ID" value="QKY78974.1"/>
    <property type="molecule type" value="Genomic_DNA"/>
</dbReference>